<organism evidence="1 2">
    <name type="scientific">Racocetra persica</name>
    <dbReference type="NCBI Taxonomy" id="160502"/>
    <lineage>
        <taxon>Eukaryota</taxon>
        <taxon>Fungi</taxon>
        <taxon>Fungi incertae sedis</taxon>
        <taxon>Mucoromycota</taxon>
        <taxon>Glomeromycotina</taxon>
        <taxon>Glomeromycetes</taxon>
        <taxon>Diversisporales</taxon>
        <taxon>Gigasporaceae</taxon>
        <taxon>Racocetra</taxon>
    </lineage>
</organism>
<evidence type="ECO:0000313" key="1">
    <source>
        <dbReference type="EMBL" id="CAG8670162.1"/>
    </source>
</evidence>
<feature type="non-terminal residue" evidence="1">
    <location>
        <position position="1"/>
    </location>
</feature>
<accession>A0ACA9NQW4</accession>
<proteinExistence type="predicted"/>
<dbReference type="Proteomes" id="UP000789920">
    <property type="component" value="Unassembled WGS sequence"/>
</dbReference>
<evidence type="ECO:0000313" key="2">
    <source>
        <dbReference type="Proteomes" id="UP000789920"/>
    </source>
</evidence>
<protein>
    <submittedName>
        <fullName evidence="1">30917_t:CDS:1</fullName>
    </submittedName>
</protein>
<reference evidence="1" key="1">
    <citation type="submission" date="2021-06" db="EMBL/GenBank/DDBJ databases">
        <authorList>
            <person name="Kallberg Y."/>
            <person name="Tangrot J."/>
            <person name="Rosling A."/>
        </authorList>
    </citation>
    <scope>NUCLEOTIDE SEQUENCE</scope>
    <source>
        <strain evidence="1">MA461A</strain>
    </source>
</reference>
<gene>
    <name evidence="1" type="ORF">RPERSI_LOCUS8639</name>
</gene>
<dbReference type="EMBL" id="CAJVQC010015757">
    <property type="protein sequence ID" value="CAG8670162.1"/>
    <property type="molecule type" value="Genomic_DNA"/>
</dbReference>
<name>A0ACA9NQW4_9GLOM</name>
<keyword evidence="2" id="KW-1185">Reference proteome</keyword>
<comment type="caution">
    <text evidence="1">The sequence shown here is derived from an EMBL/GenBank/DDBJ whole genome shotgun (WGS) entry which is preliminary data.</text>
</comment>
<sequence length="183" mass="20594">EVDHFLAILGLKKPANSSFIRTKIPDHFELEAEAIAGNQHNKQELTLAYDLTNRKVVGKIDLSPFTNLEKLDIRAGIFPHLDTSKCAGLPIRELIIYTSSDTEDFDLKDFPNLVKLSAFGYDPIRNLDLTANTKLEEIELSGETARTLDLKTFSHLTNLKKLELGYANGSFKSLEHCTNLEYL</sequence>